<dbReference type="RefSeq" id="YP_004251035.1">
    <property type="nucleotide sequence ID" value="NC_015157.1"/>
</dbReference>
<proteinExistence type="predicted"/>
<protein>
    <submittedName>
        <fullName evidence="1">Uncharacterized protein ORF94</fullName>
    </submittedName>
</protein>
<reference evidence="1 2" key="1">
    <citation type="journal article" date="2011" name="MBio">
        <title>Evidence of a dominant lineage of Vibrio cholerae-specific lytic bacteriophages shed by cholera patients over a 10-year period in Dhaka, Bangladesh.</title>
        <authorList>
            <person name="Seed K.D."/>
            <person name="Bodi K.L."/>
            <person name="Kropinski A.M."/>
            <person name="Ackermann H.W."/>
            <person name="Calderwood S.B."/>
            <person name="Qadri F."/>
            <person name="Camilli A."/>
        </authorList>
    </citation>
    <scope>NUCLEOTIDE SEQUENCE [LARGE SCALE GENOMIC DNA]</scope>
</reference>
<evidence type="ECO:0000313" key="1">
    <source>
        <dbReference type="EMBL" id="ADX87910.1"/>
    </source>
</evidence>
<accession>F1D1B6</accession>
<organism evidence="1 2">
    <name type="scientific">Vibrio phage ICP1</name>
    <dbReference type="NCBI Taxonomy" id="979525"/>
    <lineage>
        <taxon>Viruses</taxon>
        <taxon>Duplodnaviria</taxon>
        <taxon>Heunggongvirae</taxon>
        <taxon>Uroviricota</taxon>
        <taxon>Caudoviricetes</taxon>
        <taxon>Mohonavirus</taxon>
        <taxon>Mohonavirus ICP1</taxon>
    </lineage>
</organism>
<sequence>MSNIEEFVQGHSSSVDVRKETSHTLSGNLGETQEIISNKEVTVSPTSVNLINEEEVGAHKRVNTRIDYLQTISHEMVTFKKVFTIFAKKVIRKFSMSARHVVRKVTNKSWGG</sequence>
<gene>
    <name evidence="1" type="primary">ORF94</name>
</gene>
<name>F1D1B6_9CAUD</name>
<dbReference type="Proteomes" id="UP000007502">
    <property type="component" value="Segment"/>
</dbReference>
<dbReference type="EMBL" id="HQ641347">
    <property type="protein sequence ID" value="ADX87910.1"/>
    <property type="molecule type" value="Genomic_DNA"/>
</dbReference>
<keyword evidence="2" id="KW-1185">Reference proteome</keyword>
<dbReference type="GeneID" id="10228573"/>
<dbReference type="KEGG" id="vg:10228573"/>
<evidence type="ECO:0000313" key="2">
    <source>
        <dbReference type="Proteomes" id="UP000007502"/>
    </source>
</evidence>